<proteinExistence type="predicted"/>
<evidence type="ECO:0000313" key="1">
    <source>
        <dbReference type="EMBL" id="CAD8114667.1"/>
    </source>
</evidence>
<name>A0A8S1QIZ8_9CILI</name>
<dbReference type="AlphaFoldDB" id="A0A8S1QIZ8"/>
<comment type="caution">
    <text evidence="1">The sequence shown here is derived from an EMBL/GenBank/DDBJ whole genome shotgun (WGS) entry which is preliminary data.</text>
</comment>
<organism evidence="1 2">
    <name type="scientific">Paramecium sonneborni</name>
    <dbReference type="NCBI Taxonomy" id="65129"/>
    <lineage>
        <taxon>Eukaryota</taxon>
        <taxon>Sar</taxon>
        <taxon>Alveolata</taxon>
        <taxon>Ciliophora</taxon>
        <taxon>Intramacronucleata</taxon>
        <taxon>Oligohymenophorea</taxon>
        <taxon>Peniculida</taxon>
        <taxon>Parameciidae</taxon>
        <taxon>Paramecium</taxon>
    </lineage>
</organism>
<evidence type="ECO:0008006" key="3">
    <source>
        <dbReference type="Google" id="ProtNLM"/>
    </source>
</evidence>
<protein>
    <recommendedName>
        <fullName evidence="3">Lecithin:cholesterol acyltransferase family protein</fullName>
    </recommendedName>
</protein>
<keyword evidence="2" id="KW-1185">Reference proteome</keyword>
<gene>
    <name evidence="1" type="ORF">PSON_ATCC_30995.1.T1060133</name>
</gene>
<reference evidence="1" key="1">
    <citation type="submission" date="2021-01" db="EMBL/GenBank/DDBJ databases">
        <authorList>
            <consortium name="Genoscope - CEA"/>
            <person name="William W."/>
        </authorList>
    </citation>
    <scope>NUCLEOTIDE SEQUENCE</scope>
</reference>
<sequence>MRVIYLVLGACLVFVSIPMFYDNTDSALWLEKTEAHTFFISSSNRRSLLQENHEMIRQQVEAEEIERVLKLQQLFEESKNICLNGKDPKKWSYEQIVNEFIKGPCAPVILVPGLAGTSLEIEVDCEKLQKESPEVFDSCGWQTCNSWYFWYSKPDTEYRLWISTTTSTVGVIQTSSKDHCFGNLMELKYDSITQKHLETPGIRVTYYGNTPSTQKYNECGLGGIKEMTDDYLIKYMMCDYKGFLNIGDLLKNMGFVSGLLFQAIPYDYRKGIQQSEAKQLIKQSISNLNKITGKKVIILTHSLGSLHTLNVLGEMTKQDKQNSIATIMTMGAPYLGSSKAVRAHLGGDPSFLDTFLGLTVGINYFNQNKAINSASSQVDIYPKTTFFQYLNETWMQDILLRIQQEKDFIDNKTNHVNAISWFPNPTEICTNLTDFKSQCLIHLQDLKDYFIEIGNQKFTAQDINQLLENYTINGTIIQQYYQNHQSNTLNSLQNPEVPFIVLYGGFAQTEYQFKYLKNPQHEVLEKQDFYFPNSTTYAIGDQTVLTSSALTPAIKWIYEHQNGNTNNPVKVIQYCSNYKGPLQLNLYDSTIDGEKLMTQSGYIGLECECLKKGSAITDCKHSCLINDKFVVDLVSQLVRNNQKAIIDKTPFDKNQLEEIVKLCSNLQVR</sequence>
<dbReference type="InterPro" id="IPR003386">
    <property type="entry name" value="LACT/PDAT_acylTrfase"/>
</dbReference>
<dbReference type="GO" id="GO:0008374">
    <property type="term" value="F:O-acyltransferase activity"/>
    <property type="evidence" value="ECO:0007669"/>
    <property type="project" value="InterPro"/>
</dbReference>
<accession>A0A8S1QIZ8</accession>
<dbReference type="Proteomes" id="UP000692954">
    <property type="component" value="Unassembled WGS sequence"/>
</dbReference>
<dbReference type="EMBL" id="CAJJDN010000106">
    <property type="protein sequence ID" value="CAD8114667.1"/>
    <property type="molecule type" value="Genomic_DNA"/>
</dbReference>
<dbReference type="PANTHER" id="PTHR11440">
    <property type="entry name" value="LECITHIN-CHOLESTEROL ACYLTRANSFERASE-RELATED"/>
    <property type="match status" value="1"/>
</dbReference>
<dbReference type="OrthoDB" id="190846at2759"/>
<evidence type="ECO:0000313" key="2">
    <source>
        <dbReference type="Proteomes" id="UP000692954"/>
    </source>
</evidence>
<dbReference type="Pfam" id="PF02450">
    <property type="entry name" value="LCAT"/>
    <property type="match status" value="1"/>
</dbReference>
<dbReference type="GO" id="GO:0006629">
    <property type="term" value="P:lipid metabolic process"/>
    <property type="evidence" value="ECO:0007669"/>
    <property type="project" value="InterPro"/>
</dbReference>